<name>A0ABT3CII5_9MYCO</name>
<reference evidence="1 2" key="1">
    <citation type="journal article" date="2022" name="BMC Genomics">
        <title>Comparative genome analysis of mycobacteria focusing on tRNA and non-coding RNA.</title>
        <authorList>
            <person name="Behra P.R.K."/>
            <person name="Pettersson B.M.F."/>
            <person name="Ramesh M."/>
            <person name="Das S."/>
            <person name="Dasgupta S."/>
            <person name="Kirsebom L.A."/>
        </authorList>
    </citation>
    <scope>NUCLEOTIDE SEQUENCE [LARGE SCALE GENOMIC DNA]</scope>
    <source>
        <strain evidence="1 2">DSM 44078</strain>
    </source>
</reference>
<evidence type="ECO:0000313" key="2">
    <source>
        <dbReference type="Proteomes" id="UP001526201"/>
    </source>
</evidence>
<comment type="caution">
    <text evidence="1">The sequence shown here is derived from an EMBL/GenBank/DDBJ whole genome shotgun (WGS) entry which is preliminary data.</text>
</comment>
<sequence length="149" mass="15426">MSFEERTAQAFTVGDCVVVPSAAPNVVRAARASCAVDPSYTIGATTTASGSCPSAEYQQFPASAADAPTATLCLVPNLVADHCYQLEMPVGVVKRADCAAAPKGSAAGVLVQVTQRLDVRDQGACPTESGHFAWPYPAPARTYCTQTLS</sequence>
<keyword evidence="2" id="KW-1185">Reference proteome</keyword>
<protein>
    <submittedName>
        <fullName evidence="1">Uncharacterized protein</fullName>
    </submittedName>
</protein>
<dbReference type="EMBL" id="JACKTY010000040">
    <property type="protein sequence ID" value="MCV7229143.1"/>
    <property type="molecule type" value="Genomic_DNA"/>
</dbReference>
<dbReference type="Proteomes" id="UP001526201">
    <property type="component" value="Unassembled WGS sequence"/>
</dbReference>
<organism evidence="1 2">
    <name type="scientific">Mycolicibacterium komossense</name>
    <dbReference type="NCBI Taxonomy" id="1779"/>
    <lineage>
        <taxon>Bacteria</taxon>
        <taxon>Bacillati</taxon>
        <taxon>Actinomycetota</taxon>
        <taxon>Actinomycetes</taxon>
        <taxon>Mycobacteriales</taxon>
        <taxon>Mycobacteriaceae</taxon>
        <taxon>Mycolicibacterium</taxon>
    </lineage>
</organism>
<proteinExistence type="predicted"/>
<evidence type="ECO:0000313" key="1">
    <source>
        <dbReference type="EMBL" id="MCV7229143.1"/>
    </source>
</evidence>
<gene>
    <name evidence="1" type="ORF">H7J73_24335</name>
</gene>
<accession>A0ABT3CII5</accession>